<sequence length="116" mass="12802">MISQDIQFCQEEKCELLSCSKLFKILEVREGSQRKLVIASTAIPRRLHVPNTPGNSPLAFSKIPISRKAAPISTPAETCDDCLTLQNALDGEVQTSCNERRMSPSPSAREQQSKIS</sequence>
<keyword evidence="3" id="KW-1185">Reference proteome</keyword>
<protein>
    <submittedName>
        <fullName evidence="2">Uncharacterized protein</fullName>
    </submittedName>
</protein>
<feature type="region of interest" description="Disordered" evidence="1">
    <location>
        <begin position="94"/>
        <end position="116"/>
    </location>
</feature>
<proteinExistence type="predicted"/>
<evidence type="ECO:0000313" key="2">
    <source>
        <dbReference type="EMBL" id="KAK2554130.1"/>
    </source>
</evidence>
<evidence type="ECO:0000313" key="3">
    <source>
        <dbReference type="Proteomes" id="UP001249851"/>
    </source>
</evidence>
<dbReference type="Proteomes" id="UP001249851">
    <property type="component" value="Unassembled WGS sequence"/>
</dbReference>
<dbReference type="EMBL" id="JARQWQ010000072">
    <property type="protein sequence ID" value="KAK2554130.1"/>
    <property type="molecule type" value="Genomic_DNA"/>
</dbReference>
<dbReference type="AlphaFoldDB" id="A0AAD9Q3K4"/>
<feature type="compositionally biased region" description="Polar residues" evidence="1">
    <location>
        <begin position="104"/>
        <end position="116"/>
    </location>
</feature>
<reference evidence="2" key="1">
    <citation type="journal article" date="2023" name="G3 (Bethesda)">
        <title>Whole genome assembly and annotation of the endangered Caribbean coral Acropora cervicornis.</title>
        <authorList>
            <person name="Selwyn J.D."/>
            <person name="Vollmer S.V."/>
        </authorList>
    </citation>
    <scope>NUCLEOTIDE SEQUENCE</scope>
    <source>
        <strain evidence="2">K2</strain>
    </source>
</reference>
<accession>A0AAD9Q3K4</accession>
<gene>
    <name evidence="2" type="ORF">P5673_024482</name>
</gene>
<evidence type="ECO:0000256" key="1">
    <source>
        <dbReference type="SAM" id="MobiDB-lite"/>
    </source>
</evidence>
<comment type="caution">
    <text evidence="2">The sequence shown here is derived from an EMBL/GenBank/DDBJ whole genome shotgun (WGS) entry which is preliminary data.</text>
</comment>
<reference evidence="2" key="2">
    <citation type="journal article" date="2023" name="Science">
        <title>Genomic signatures of disease resistance in endangered staghorn corals.</title>
        <authorList>
            <person name="Vollmer S.V."/>
            <person name="Selwyn J.D."/>
            <person name="Despard B.A."/>
            <person name="Roesel C.L."/>
        </authorList>
    </citation>
    <scope>NUCLEOTIDE SEQUENCE</scope>
    <source>
        <strain evidence="2">K2</strain>
    </source>
</reference>
<name>A0AAD9Q3K4_ACRCE</name>
<organism evidence="2 3">
    <name type="scientific">Acropora cervicornis</name>
    <name type="common">Staghorn coral</name>
    <dbReference type="NCBI Taxonomy" id="6130"/>
    <lineage>
        <taxon>Eukaryota</taxon>
        <taxon>Metazoa</taxon>
        <taxon>Cnidaria</taxon>
        <taxon>Anthozoa</taxon>
        <taxon>Hexacorallia</taxon>
        <taxon>Scleractinia</taxon>
        <taxon>Astrocoeniina</taxon>
        <taxon>Acroporidae</taxon>
        <taxon>Acropora</taxon>
    </lineage>
</organism>